<evidence type="ECO:0000259" key="10">
    <source>
        <dbReference type="PROSITE" id="PS50011"/>
    </source>
</evidence>
<evidence type="ECO:0000313" key="12">
    <source>
        <dbReference type="Proteomes" id="UP000190857"/>
    </source>
</evidence>
<sequence>MTLDSARPSRADGGGRDSGTGSGHGDGDGRGDNDVVAGRYRVGTLIGRGGMAAVYRAQDLSLGRTVALKLFAAAGESEKDEGRKTSEIRLLASLKHHALVTLYDASDGSALDGEPAFMAMELVEGPTLSQLLDAGPLDRREVARMGADLAEALHVVHAAGIVHRDLKPSNVLLEDSTSPDRRFRVKLADFGIAYVVDSTRLTMPGTLVGTAAYLSPEQAKGEPPTPASDVYSLGLVLLESLTGERAFPGSMIEAATARLLRDPVVPESVGADWAGLLVAMTNRDPEQRPDALSVARSIHEFSTTGNQESPVAADATAMSTVAAPLPQTDVPDASAGAGAGVGAGAAKAGFESAGSESAGDAPTRAFELSDVPTTEVDRPSSEHVRTEHHARTERFPQTPAVVPSRSHDEAPTVAAPVADRPEQSGMSGAPRNRSGRRAVIVVVVFAVLLLAAIAIAIAVAASGGSSPDQTPLPEVTGPLGVHLQQLRDEVNQ</sequence>
<dbReference type="RefSeq" id="WP_159449472.1">
    <property type="nucleotide sequence ID" value="NZ_FUZP01000001.1"/>
</dbReference>
<dbReference type="Gene3D" id="1.10.510.10">
    <property type="entry name" value="Transferase(Phosphotransferase) domain 1"/>
    <property type="match status" value="1"/>
</dbReference>
<dbReference type="CDD" id="cd14014">
    <property type="entry name" value="STKc_PknB_like"/>
    <property type="match status" value="1"/>
</dbReference>
<dbReference type="AlphaFoldDB" id="A0A1T5IIR7"/>
<evidence type="ECO:0000256" key="2">
    <source>
        <dbReference type="ARBA" id="ARBA00022527"/>
    </source>
</evidence>
<gene>
    <name evidence="11" type="ORF">SAMN06309945_0498</name>
</gene>
<keyword evidence="9" id="KW-1133">Transmembrane helix</keyword>
<dbReference type="SUPFAM" id="SSF56112">
    <property type="entry name" value="Protein kinase-like (PK-like)"/>
    <property type="match status" value="1"/>
</dbReference>
<keyword evidence="9" id="KW-0812">Transmembrane</keyword>
<dbReference type="PROSITE" id="PS50011">
    <property type="entry name" value="PROTEIN_KINASE_DOM"/>
    <property type="match status" value="1"/>
</dbReference>
<dbReference type="PROSITE" id="PS00108">
    <property type="entry name" value="PROTEIN_KINASE_ST"/>
    <property type="match status" value="1"/>
</dbReference>
<keyword evidence="9" id="KW-0472">Membrane</keyword>
<evidence type="ECO:0000256" key="3">
    <source>
        <dbReference type="ARBA" id="ARBA00022679"/>
    </source>
</evidence>
<proteinExistence type="predicted"/>
<evidence type="ECO:0000256" key="7">
    <source>
        <dbReference type="PROSITE-ProRule" id="PRU10141"/>
    </source>
</evidence>
<keyword evidence="2" id="KW-0723">Serine/threonine-protein kinase</keyword>
<dbReference type="STRING" id="123320.SAMN06309945_0498"/>
<keyword evidence="4 7" id="KW-0547">Nucleotide-binding</keyword>
<feature type="compositionally biased region" description="Basic and acidic residues" evidence="8">
    <location>
        <begin position="375"/>
        <end position="394"/>
    </location>
</feature>
<evidence type="ECO:0000256" key="9">
    <source>
        <dbReference type="SAM" id="Phobius"/>
    </source>
</evidence>
<dbReference type="InterPro" id="IPR000719">
    <property type="entry name" value="Prot_kinase_dom"/>
</dbReference>
<accession>A0A1T5IIR7</accession>
<evidence type="ECO:0000256" key="6">
    <source>
        <dbReference type="ARBA" id="ARBA00022840"/>
    </source>
</evidence>
<dbReference type="PROSITE" id="PS00107">
    <property type="entry name" value="PROTEIN_KINASE_ATP"/>
    <property type="match status" value="1"/>
</dbReference>
<feature type="binding site" evidence="7">
    <location>
        <position position="69"/>
    </location>
    <ligand>
        <name>ATP</name>
        <dbReference type="ChEBI" id="CHEBI:30616"/>
    </ligand>
</feature>
<evidence type="ECO:0000256" key="4">
    <source>
        <dbReference type="ARBA" id="ARBA00022741"/>
    </source>
</evidence>
<keyword evidence="3" id="KW-0808">Transferase</keyword>
<feature type="region of interest" description="Disordered" evidence="8">
    <location>
        <begin position="1"/>
        <end position="35"/>
    </location>
</feature>
<name>A0A1T5IIR7_9MICO</name>
<dbReference type="InterPro" id="IPR017441">
    <property type="entry name" value="Protein_kinase_ATP_BS"/>
</dbReference>
<evidence type="ECO:0000256" key="1">
    <source>
        <dbReference type="ARBA" id="ARBA00012513"/>
    </source>
</evidence>
<dbReference type="OrthoDB" id="9762169at2"/>
<reference evidence="11 12" key="1">
    <citation type="submission" date="2017-02" db="EMBL/GenBank/DDBJ databases">
        <authorList>
            <person name="Peterson S.W."/>
        </authorList>
    </citation>
    <scope>NUCLEOTIDE SEQUENCE [LARGE SCALE GENOMIC DNA]</scope>
    <source>
        <strain evidence="11 12">VKM Ac-2059</strain>
    </source>
</reference>
<keyword evidence="5 11" id="KW-0418">Kinase</keyword>
<protein>
    <recommendedName>
        <fullName evidence="1">non-specific serine/threonine protein kinase</fullName>
        <ecNumber evidence="1">2.7.11.1</ecNumber>
    </recommendedName>
</protein>
<dbReference type="Proteomes" id="UP000190857">
    <property type="component" value="Unassembled WGS sequence"/>
</dbReference>
<dbReference type="EC" id="2.7.11.1" evidence="1"/>
<feature type="transmembrane region" description="Helical" evidence="9">
    <location>
        <begin position="438"/>
        <end position="461"/>
    </location>
</feature>
<feature type="region of interest" description="Disordered" evidence="8">
    <location>
        <begin position="352"/>
        <end position="433"/>
    </location>
</feature>
<dbReference type="GO" id="GO:0004674">
    <property type="term" value="F:protein serine/threonine kinase activity"/>
    <property type="evidence" value="ECO:0007669"/>
    <property type="project" value="UniProtKB-KW"/>
</dbReference>
<evidence type="ECO:0000256" key="8">
    <source>
        <dbReference type="SAM" id="MobiDB-lite"/>
    </source>
</evidence>
<keyword evidence="6 7" id="KW-0067">ATP-binding</keyword>
<dbReference type="Gene3D" id="3.30.200.20">
    <property type="entry name" value="Phosphorylase Kinase, domain 1"/>
    <property type="match status" value="1"/>
</dbReference>
<dbReference type="SMART" id="SM00220">
    <property type="entry name" value="S_TKc"/>
    <property type="match status" value="1"/>
</dbReference>
<feature type="domain" description="Protein kinase" evidence="10">
    <location>
        <begin position="40"/>
        <end position="302"/>
    </location>
</feature>
<dbReference type="Pfam" id="PF00069">
    <property type="entry name" value="Pkinase"/>
    <property type="match status" value="1"/>
</dbReference>
<dbReference type="InterPro" id="IPR008271">
    <property type="entry name" value="Ser/Thr_kinase_AS"/>
</dbReference>
<dbReference type="InterPro" id="IPR011009">
    <property type="entry name" value="Kinase-like_dom_sf"/>
</dbReference>
<evidence type="ECO:0000313" key="11">
    <source>
        <dbReference type="EMBL" id="SKC39009.1"/>
    </source>
</evidence>
<organism evidence="11 12">
    <name type="scientific">Okibacterium fritillariae</name>
    <dbReference type="NCBI Taxonomy" id="123320"/>
    <lineage>
        <taxon>Bacteria</taxon>
        <taxon>Bacillati</taxon>
        <taxon>Actinomycetota</taxon>
        <taxon>Actinomycetes</taxon>
        <taxon>Micrococcales</taxon>
        <taxon>Microbacteriaceae</taxon>
        <taxon>Okibacterium</taxon>
    </lineage>
</organism>
<dbReference type="GO" id="GO:0005524">
    <property type="term" value="F:ATP binding"/>
    <property type="evidence" value="ECO:0007669"/>
    <property type="project" value="UniProtKB-UniRule"/>
</dbReference>
<dbReference type="EMBL" id="FUZP01000001">
    <property type="protein sequence ID" value="SKC39009.1"/>
    <property type="molecule type" value="Genomic_DNA"/>
</dbReference>
<dbReference type="PANTHER" id="PTHR43289:SF6">
    <property type="entry name" value="SERINE_THREONINE-PROTEIN KINASE NEKL-3"/>
    <property type="match status" value="1"/>
</dbReference>
<evidence type="ECO:0000256" key="5">
    <source>
        <dbReference type="ARBA" id="ARBA00022777"/>
    </source>
</evidence>
<keyword evidence="12" id="KW-1185">Reference proteome</keyword>
<dbReference type="PANTHER" id="PTHR43289">
    <property type="entry name" value="MITOGEN-ACTIVATED PROTEIN KINASE KINASE KINASE 20-RELATED"/>
    <property type="match status" value="1"/>
</dbReference>